<gene>
    <name evidence="2" type="ORF">ET418_03875</name>
</gene>
<evidence type="ECO:0000313" key="3">
    <source>
        <dbReference type="Proteomes" id="UP000324298"/>
    </source>
</evidence>
<feature type="transmembrane region" description="Helical" evidence="1">
    <location>
        <begin position="45"/>
        <end position="67"/>
    </location>
</feature>
<reference evidence="2 3" key="1">
    <citation type="submission" date="2019-04" db="EMBL/GenBank/DDBJ databases">
        <title>Geobacter ruber sp. nov., ferric-reducing bacteria isolated from paddy soil.</title>
        <authorList>
            <person name="Xu Z."/>
            <person name="Masuda Y."/>
            <person name="Itoh H."/>
            <person name="Senoo K."/>
        </authorList>
    </citation>
    <scope>NUCLEOTIDE SEQUENCE [LARGE SCALE GENOMIC DNA]</scope>
    <source>
        <strain evidence="2 3">Red88</strain>
    </source>
</reference>
<sequence>MTSSPELRYRDATRHSVEYGWEEWTEGMGTGRQEHSWHTGLQTRLYLGSAVILLAGLGISALIYLAAGDVSDSAQTYEFEESKQSLRDLEVYGGKANVLAVGFMRWFGGLWQGRSLASTLACLTLLLSCGLFFIAYRWPFDRESDGRAEDKTDDAG</sequence>
<keyword evidence="1" id="KW-0472">Membrane</keyword>
<keyword evidence="1" id="KW-0812">Transmembrane</keyword>
<dbReference type="Proteomes" id="UP000324298">
    <property type="component" value="Unassembled WGS sequence"/>
</dbReference>
<dbReference type="RefSeq" id="WP_149306266.1">
    <property type="nucleotide sequence ID" value="NZ_SRSD01000002.1"/>
</dbReference>
<name>A0A5A9XPD0_9BACT</name>
<dbReference type="EMBL" id="SRSD01000002">
    <property type="protein sequence ID" value="KAA0894108.1"/>
    <property type="molecule type" value="Genomic_DNA"/>
</dbReference>
<feature type="transmembrane region" description="Helical" evidence="1">
    <location>
        <begin position="116"/>
        <end position="136"/>
    </location>
</feature>
<evidence type="ECO:0000313" key="2">
    <source>
        <dbReference type="EMBL" id="KAA0894108.1"/>
    </source>
</evidence>
<keyword evidence="1" id="KW-1133">Transmembrane helix</keyword>
<comment type="caution">
    <text evidence="2">The sequence shown here is derived from an EMBL/GenBank/DDBJ whole genome shotgun (WGS) entry which is preliminary data.</text>
</comment>
<keyword evidence="3" id="KW-1185">Reference proteome</keyword>
<protein>
    <submittedName>
        <fullName evidence="2">Uncharacterized protein</fullName>
    </submittedName>
</protein>
<dbReference type="OrthoDB" id="9008741at2"/>
<dbReference type="AlphaFoldDB" id="A0A5A9XPD0"/>
<proteinExistence type="predicted"/>
<organism evidence="2 3">
    <name type="scientific">Oryzomonas rubra</name>
    <dbReference type="NCBI Taxonomy" id="2509454"/>
    <lineage>
        <taxon>Bacteria</taxon>
        <taxon>Pseudomonadati</taxon>
        <taxon>Thermodesulfobacteriota</taxon>
        <taxon>Desulfuromonadia</taxon>
        <taxon>Geobacterales</taxon>
        <taxon>Geobacteraceae</taxon>
        <taxon>Oryzomonas</taxon>
    </lineage>
</organism>
<evidence type="ECO:0000256" key="1">
    <source>
        <dbReference type="SAM" id="Phobius"/>
    </source>
</evidence>
<accession>A0A5A9XPD0</accession>